<dbReference type="InterPro" id="IPR011051">
    <property type="entry name" value="RmlC_Cupin_sf"/>
</dbReference>
<keyword evidence="6" id="KW-1185">Reference proteome</keyword>
<accession>A0A834VBH5</accession>
<reference evidence="6" key="1">
    <citation type="journal article" date="2020" name="PLoS Negl. Trop. Dis.">
        <title>High-quality nuclear genome for Sarcoptes scabiei-A critical resource for a neglected parasite.</title>
        <authorList>
            <person name="Korhonen P.K."/>
            <person name="Gasser R.B."/>
            <person name="Ma G."/>
            <person name="Wang T."/>
            <person name="Stroehlein A.J."/>
            <person name="Young N.D."/>
            <person name="Ang C.S."/>
            <person name="Fernando D.D."/>
            <person name="Lu H.C."/>
            <person name="Taylor S."/>
            <person name="Reynolds S.L."/>
            <person name="Mofiz E."/>
            <person name="Najaraj S.H."/>
            <person name="Gowda H."/>
            <person name="Madugundu A."/>
            <person name="Renuse S."/>
            <person name="Holt D."/>
            <person name="Pandey A."/>
            <person name="Papenfuss A.T."/>
            <person name="Fischer K."/>
        </authorList>
    </citation>
    <scope>NUCLEOTIDE SEQUENCE [LARGE SCALE GENOMIC DNA]</scope>
</reference>
<evidence type="ECO:0000256" key="2">
    <source>
        <dbReference type="ARBA" id="ARBA00023002"/>
    </source>
</evidence>
<sequence length="183" mass="20981">MNAMNSINAPITYTSLFENQFFSLTVFGFRRPTSRIPLHDHPGMYGFVKCVYGSLSVKSFDLISTYHEIPSEIYEKVPKSDHHNIVPSIFIGEDIVLGDNHQIATFAPNERNLHVIRPLTDEAVMVDIIAPPYTSQTCSYFYEFINDIYDSKLGRNITWLLKTLNSHEYYCETIEYQGPAITV</sequence>
<dbReference type="EMBL" id="WVUK01000062">
    <property type="protein sequence ID" value="KAF7490621.1"/>
    <property type="molecule type" value="Genomic_DNA"/>
</dbReference>
<dbReference type="CDD" id="cd20289">
    <property type="entry name" value="cupin_ADO"/>
    <property type="match status" value="1"/>
</dbReference>
<dbReference type="EnsemblMetazoa" id="SSS_2295s_mrna">
    <property type="protein sequence ID" value="KAF7490621.1"/>
    <property type="gene ID" value="SSS_2295"/>
</dbReference>
<dbReference type="SUPFAM" id="SSF51182">
    <property type="entry name" value="RmlC-like cupins"/>
    <property type="match status" value="1"/>
</dbReference>
<dbReference type="Gene3D" id="2.60.120.10">
    <property type="entry name" value="Jelly Rolls"/>
    <property type="match status" value="1"/>
</dbReference>
<proteinExistence type="predicted"/>
<gene>
    <name evidence="4" type="ORF">SSS_2295</name>
</gene>
<dbReference type="Pfam" id="PF07847">
    <property type="entry name" value="PCO_ADO"/>
    <property type="match status" value="1"/>
</dbReference>
<dbReference type="OrthoDB" id="271433at2759"/>
<evidence type="ECO:0000313" key="5">
    <source>
        <dbReference type="EnsemblMetazoa" id="KAF7490621.1"/>
    </source>
</evidence>
<keyword evidence="1" id="KW-0479">Metal-binding</keyword>
<name>A0A834VBH5_SARSC</name>
<protein>
    <submittedName>
        <fullName evidence="4">2-aminoethanethiol dioxygenase</fullName>
    </submittedName>
</protein>
<reference evidence="4" key="2">
    <citation type="submission" date="2020-01" db="EMBL/GenBank/DDBJ databases">
        <authorList>
            <person name="Korhonen P.K.K."/>
            <person name="Guangxu M.G."/>
            <person name="Wang T.W."/>
            <person name="Stroehlein A.J.S."/>
            <person name="Young N.D."/>
            <person name="Ang C.-S.A."/>
            <person name="Fernando D.W.F."/>
            <person name="Lu H.L."/>
            <person name="Taylor S.T."/>
            <person name="Ehtesham M.E.M."/>
            <person name="Najaraj S.H.N."/>
            <person name="Harsha G.H.G."/>
            <person name="Madugundu A.M."/>
            <person name="Renuse S.R."/>
            <person name="Holt D.H."/>
            <person name="Pandey A.P."/>
            <person name="Papenfuss A.P."/>
            <person name="Gasser R.B.G."/>
            <person name="Fischer K.F."/>
        </authorList>
    </citation>
    <scope>NUCLEOTIDE SEQUENCE</scope>
    <source>
        <strain evidence="4">SSS_KF_BRIS2020</strain>
    </source>
</reference>
<evidence type="ECO:0000313" key="4">
    <source>
        <dbReference type="EMBL" id="KAF7490621.1"/>
    </source>
</evidence>
<dbReference type="AlphaFoldDB" id="A0A834VBH5"/>
<evidence type="ECO:0000313" key="6">
    <source>
        <dbReference type="Proteomes" id="UP000070412"/>
    </source>
</evidence>
<dbReference type="InterPro" id="IPR012864">
    <property type="entry name" value="PCO/ADO"/>
</dbReference>
<dbReference type="PANTHER" id="PTHR22966">
    <property type="entry name" value="2-AMINOETHANETHIOL DIOXYGENASE"/>
    <property type="match status" value="1"/>
</dbReference>
<dbReference type="InterPro" id="IPR014710">
    <property type="entry name" value="RmlC-like_jellyroll"/>
</dbReference>
<keyword evidence="3" id="KW-0408">Iron</keyword>
<reference evidence="5" key="3">
    <citation type="submission" date="2022-06" db="UniProtKB">
        <authorList>
            <consortium name="EnsemblMetazoa"/>
        </authorList>
    </citation>
    <scope>IDENTIFICATION</scope>
</reference>
<dbReference type="GO" id="GO:0016702">
    <property type="term" value="F:oxidoreductase activity, acting on single donors with incorporation of molecular oxygen, incorporation of two atoms of oxygen"/>
    <property type="evidence" value="ECO:0007669"/>
    <property type="project" value="InterPro"/>
</dbReference>
<dbReference type="Proteomes" id="UP000070412">
    <property type="component" value="Unassembled WGS sequence"/>
</dbReference>
<evidence type="ECO:0000256" key="3">
    <source>
        <dbReference type="ARBA" id="ARBA00023004"/>
    </source>
</evidence>
<evidence type="ECO:0000256" key="1">
    <source>
        <dbReference type="ARBA" id="ARBA00022723"/>
    </source>
</evidence>
<keyword evidence="4" id="KW-0223">Dioxygenase</keyword>
<dbReference type="GO" id="GO:0046872">
    <property type="term" value="F:metal ion binding"/>
    <property type="evidence" value="ECO:0007669"/>
    <property type="project" value="UniProtKB-KW"/>
</dbReference>
<dbReference type="PANTHER" id="PTHR22966:SF61">
    <property type="entry name" value="2-AMINOETHANETHIOL DIOXYGENASE"/>
    <property type="match status" value="1"/>
</dbReference>
<dbReference type="GO" id="GO:0005739">
    <property type="term" value="C:mitochondrion"/>
    <property type="evidence" value="ECO:0007669"/>
    <property type="project" value="TreeGrafter"/>
</dbReference>
<keyword evidence="2" id="KW-0560">Oxidoreductase</keyword>
<organism evidence="4">
    <name type="scientific">Sarcoptes scabiei</name>
    <name type="common">Itch mite</name>
    <name type="synonym">Acarus scabiei</name>
    <dbReference type="NCBI Taxonomy" id="52283"/>
    <lineage>
        <taxon>Eukaryota</taxon>
        <taxon>Metazoa</taxon>
        <taxon>Ecdysozoa</taxon>
        <taxon>Arthropoda</taxon>
        <taxon>Chelicerata</taxon>
        <taxon>Arachnida</taxon>
        <taxon>Acari</taxon>
        <taxon>Acariformes</taxon>
        <taxon>Sarcoptiformes</taxon>
        <taxon>Astigmata</taxon>
        <taxon>Psoroptidia</taxon>
        <taxon>Sarcoptoidea</taxon>
        <taxon>Sarcoptidae</taxon>
        <taxon>Sarcoptinae</taxon>
        <taxon>Sarcoptes</taxon>
    </lineage>
</organism>